<evidence type="ECO:0000256" key="5">
    <source>
        <dbReference type="ARBA" id="ARBA00022683"/>
    </source>
</evidence>
<dbReference type="EMBL" id="JARGDH010000032">
    <property type="protein sequence ID" value="KAL0264033.1"/>
    <property type="molecule type" value="Genomic_DNA"/>
</dbReference>
<dbReference type="InterPro" id="IPR036095">
    <property type="entry name" value="PTS_EIIB-like_sf"/>
</dbReference>
<dbReference type="InterPro" id="IPR051819">
    <property type="entry name" value="PTS_sugar-specific_EIIB"/>
</dbReference>
<dbReference type="InterPro" id="IPR003501">
    <property type="entry name" value="PTS_EIIB_2/3"/>
</dbReference>
<dbReference type="Gene3D" id="3.40.50.2300">
    <property type="match status" value="1"/>
</dbReference>
<dbReference type="PANTHER" id="PTHR34581:SF2">
    <property type="entry name" value="PTS SYSTEM N,N'-DIACETYLCHITOBIOSE-SPECIFIC EIIB COMPONENT"/>
    <property type="match status" value="1"/>
</dbReference>
<keyword evidence="2" id="KW-0597">Phosphoprotein</keyword>
<keyword evidence="6" id="KW-0418">Kinase</keyword>
<evidence type="ECO:0000256" key="1">
    <source>
        <dbReference type="ARBA" id="ARBA00022448"/>
    </source>
</evidence>
<evidence type="ECO:0000256" key="2">
    <source>
        <dbReference type="ARBA" id="ARBA00022553"/>
    </source>
</evidence>
<evidence type="ECO:0000259" key="7">
    <source>
        <dbReference type="PROSITE" id="PS51100"/>
    </source>
</evidence>
<reference evidence="8" key="1">
    <citation type="journal article" date="2024" name="Gigascience">
        <title>Chromosome-level genome of the poultry shaft louse Menopon gallinae provides insight into the host-switching and adaptive evolution of parasitic lice.</title>
        <authorList>
            <person name="Xu Y."/>
            <person name="Ma L."/>
            <person name="Liu S."/>
            <person name="Liang Y."/>
            <person name="Liu Q."/>
            <person name="He Z."/>
            <person name="Tian L."/>
            <person name="Duan Y."/>
            <person name="Cai W."/>
            <person name="Li H."/>
            <person name="Song F."/>
        </authorList>
    </citation>
    <scope>NUCLEOTIDE SEQUENCE</scope>
    <source>
        <strain evidence="8">Cailab_2023a</strain>
    </source>
</reference>
<comment type="caution">
    <text evidence="8">The sequence shown here is derived from an EMBL/GenBank/DDBJ whole genome shotgun (WGS) entry which is preliminary data.</text>
</comment>
<dbReference type="AlphaFoldDB" id="A0AAW2H6M2"/>
<dbReference type="GO" id="GO:0009401">
    <property type="term" value="P:phosphoenolpyruvate-dependent sugar phosphotransferase system"/>
    <property type="evidence" value="ECO:0007669"/>
    <property type="project" value="UniProtKB-KW"/>
</dbReference>
<dbReference type="InterPro" id="IPR013012">
    <property type="entry name" value="PTS_EIIB_3"/>
</dbReference>
<feature type="domain" description="PTS EIIB type-3" evidence="7">
    <location>
        <begin position="1"/>
        <end position="81"/>
    </location>
</feature>
<keyword evidence="5" id="KW-0598">Phosphotransferase system</keyword>
<organism evidence="8">
    <name type="scientific">Menopon gallinae</name>
    <name type="common">poultry shaft louse</name>
    <dbReference type="NCBI Taxonomy" id="328185"/>
    <lineage>
        <taxon>Eukaryota</taxon>
        <taxon>Metazoa</taxon>
        <taxon>Ecdysozoa</taxon>
        <taxon>Arthropoda</taxon>
        <taxon>Hexapoda</taxon>
        <taxon>Insecta</taxon>
        <taxon>Pterygota</taxon>
        <taxon>Neoptera</taxon>
        <taxon>Paraneoptera</taxon>
        <taxon>Psocodea</taxon>
        <taxon>Troctomorpha</taxon>
        <taxon>Phthiraptera</taxon>
        <taxon>Amblycera</taxon>
        <taxon>Menoponidae</taxon>
        <taxon>Menopon</taxon>
    </lineage>
</organism>
<evidence type="ECO:0000256" key="3">
    <source>
        <dbReference type="ARBA" id="ARBA00022597"/>
    </source>
</evidence>
<name>A0AAW2H6M2_9NEOP</name>
<keyword evidence="4" id="KW-0808">Transferase</keyword>
<evidence type="ECO:0000313" key="8">
    <source>
        <dbReference type="EMBL" id="KAL0264033.1"/>
    </source>
</evidence>
<keyword evidence="1" id="KW-0813">Transport</keyword>
<dbReference type="GO" id="GO:0016301">
    <property type="term" value="F:kinase activity"/>
    <property type="evidence" value="ECO:0007669"/>
    <property type="project" value="UniProtKB-KW"/>
</dbReference>
<sequence length="81" mass="8870">MKILLACSAGMSTSMLMDRVKKYMQDKNLEGDVVALSVTEAKEKLKDYDVVLVGPQVRFELGMKGDVVYELAEGLVSQAGK</sequence>
<dbReference type="SUPFAM" id="SSF52794">
    <property type="entry name" value="PTS system IIB component-like"/>
    <property type="match status" value="1"/>
</dbReference>
<protein>
    <recommendedName>
        <fullName evidence="7">PTS EIIB type-3 domain-containing protein</fullName>
    </recommendedName>
</protein>
<evidence type="ECO:0000256" key="4">
    <source>
        <dbReference type="ARBA" id="ARBA00022679"/>
    </source>
</evidence>
<proteinExistence type="predicted"/>
<dbReference type="PANTHER" id="PTHR34581">
    <property type="entry name" value="PTS SYSTEM N,N'-DIACETYLCHITOBIOSE-SPECIFIC EIIB COMPONENT"/>
    <property type="match status" value="1"/>
</dbReference>
<keyword evidence="3" id="KW-0762">Sugar transport</keyword>
<evidence type="ECO:0000256" key="6">
    <source>
        <dbReference type="ARBA" id="ARBA00022777"/>
    </source>
</evidence>
<gene>
    <name evidence="8" type="ORF">PYX00_010952</name>
</gene>
<dbReference type="Pfam" id="PF02302">
    <property type="entry name" value="PTS_IIB"/>
    <property type="match status" value="1"/>
</dbReference>
<dbReference type="PROSITE" id="PS51100">
    <property type="entry name" value="PTS_EIIB_TYPE_3"/>
    <property type="match status" value="1"/>
</dbReference>
<dbReference type="GO" id="GO:0008982">
    <property type="term" value="F:protein-N(PI)-phosphohistidine-sugar phosphotransferase activity"/>
    <property type="evidence" value="ECO:0007669"/>
    <property type="project" value="InterPro"/>
</dbReference>
<accession>A0AAW2H6M2</accession>